<comment type="subunit">
    <text evidence="4">Heterodimer of SbcC and SbcD.</text>
</comment>
<reference evidence="7" key="1">
    <citation type="journal article" date="2019" name="Int. J. Syst. Evol. Microbiol.">
        <title>The Global Catalogue of Microorganisms (GCM) 10K type strain sequencing project: providing services to taxonomists for standard genome sequencing and annotation.</title>
        <authorList>
            <consortium name="The Broad Institute Genomics Platform"/>
            <consortium name="The Broad Institute Genome Sequencing Center for Infectious Disease"/>
            <person name="Wu L."/>
            <person name="Ma J."/>
        </authorList>
    </citation>
    <scope>NUCLEOTIDE SEQUENCE [LARGE SCALE GENOMIC DNA]</scope>
    <source>
        <strain evidence="7">KCTC 42248</strain>
    </source>
</reference>
<evidence type="ECO:0000256" key="1">
    <source>
        <dbReference type="ARBA" id="ARBA00022722"/>
    </source>
</evidence>
<evidence type="ECO:0000256" key="2">
    <source>
        <dbReference type="ARBA" id="ARBA00022801"/>
    </source>
</evidence>
<keyword evidence="4" id="KW-0233">DNA recombination</keyword>
<accession>A0ABW5NLQ1</accession>
<dbReference type="InterPro" id="IPR004593">
    <property type="entry name" value="SbcD"/>
</dbReference>
<dbReference type="RefSeq" id="WP_380868999.1">
    <property type="nucleotide sequence ID" value="NZ_JBHUMA010000006.1"/>
</dbReference>
<dbReference type="PANTHER" id="PTHR30337">
    <property type="entry name" value="COMPONENT OF ATP-DEPENDENT DSDNA EXONUCLEASE"/>
    <property type="match status" value="1"/>
</dbReference>
<dbReference type="GO" id="GO:0004527">
    <property type="term" value="F:exonuclease activity"/>
    <property type="evidence" value="ECO:0007669"/>
    <property type="project" value="UniProtKB-KW"/>
</dbReference>
<comment type="function">
    <text evidence="4">SbcCD cleaves DNA hairpin structures. These structures can inhibit DNA replication and are intermediates in certain DNA recombination reactions. The complex acts as a 3'-&gt;5' double strand exonuclease that can open hairpins. It also has a 5' single-strand endonuclease activity.</text>
</comment>
<evidence type="ECO:0000259" key="5">
    <source>
        <dbReference type="Pfam" id="PF00149"/>
    </source>
</evidence>
<dbReference type="SUPFAM" id="SSF56300">
    <property type="entry name" value="Metallo-dependent phosphatases"/>
    <property type="match status" value="1"/>
</dbReference>
<dbReference type="CDD" id="cd00840">
    <property type="entry name" value="MPP_Mre11_N"/>
    <property type="match status" value="1"/>
</dbReference>
<dbReference type="EMBL" id="JBHUMA010000006">
    <property type="protein sequence ID" value="MFD2598868.1"/>
    <property type="molecule type" value="Genomic_DNA"/>
</dbReference>
<dbReference type="NCBIfam" id="TIGR00619">
    <property type="entry name" value="sbcd"/>
    <property type="match status" value="1"/>
</dbReference>
<proteinExistence type="inferred from homology"/>
<keyword evidence="4" id="KW-0235">DNA replication</keyword>
<dbReference type="Gene3D" id="3.60.21.10">
    <property type="match status" value="1"/>
</dbReference>
<keyword evidence="4" id="KW-0255">Endonuclease</keyword>
<protein>
    <recommendedName>
        <fullName evidence="4">Nuclease SbcCD subunit D</fullName>
    </recommendedName>
</protein>
<dbReference type="InterPro" id="IPR050535">
    <property type="entry name" value="DNA_Repair-Maintenance_Comp"/>
</dbReference>
<name>A0ABW5NLQ1_9SPHI</name>
<feature type="domain" description="Calcineurin-like phosphoesterase" evidence="5">
    <location>
        <begin position="1"/>
        <end position="144"/>
    </location>
</feature>
<dbReference type="Proteomes" id="UP001597393">
    <property type="component" value="Unassembled WGS sequence"/>
</dbReference>
<keyword evidence="3 4" id="KW-0269">Exonuclease</keyword>
<gene>
    <name evidence="4" type="primary">sbcD</name>
    <name evidence="6" type="ORF">ACFSQ3_07870</name>
</gene>
<keyword evidence="1 4" id="KW-0540">Nuclease</keyword>
<dbReference type="InterPro" id="IPR029052">
    <property type="entry name" value="Metallo-depent_PP-like"/>
</dbReference>
<evidence type="ECO:0000256" key="4">
    <source>
        <dbReference type="RuleBase" id="RU363069"/>
    </source>
</evidence>
<evidence type="ECO:0000256" key="3">
    <source>
        <dbReference type="ARBA" id="ARBA00022839"/>
    </source>
</evidence>
<sequence length="412" mass="46644">MRILHTADWHLGKRLDFFSRIQEQQDVLNEICEVADREAVDAVVVAGDLFDTFNPPVEAIELLYLTLKRLTNHGRRPVIAIAGNHDSADRIDAPDPLARACGILFVGYPDAQLSTSATTDGFRILRADKGFVELLLPKFPYPLRVLTTPYANEIRLKQYLGNDDDRDNRLNETLASHWQSLADNYCDDEGVNILVTHLYMMKRGGEVLEEPEGEKPLKIGNAELIYTDTIPPQIQYTALGHLHRHHQLGTSDAPVVYSGSPLAYSFSEAGQEKKVILVDIEPATPPSYQTHTLHGGRLLMRKRFEEVQSAVDWLEANPNTLVELTMVSDSFMSTESLKRLREAHDGIIHIIPVVRHLQQSSSSNKTMADLEKDVESLFVDYFQSRYQQQPNEELLAIFREINAEMDENPRQS</sequence>
<dbReference type="InterPro" id="IPR041796">
    <property type="entry name" value="Mre11_N"/>
</dbReference>
<keyword evidence="7" id="KW-1185">Reference proteome</keyword>
<evidence type="ECO:0000313" key="6">
    <source>
        <dbReference type="EMBL" id="MFD2598868.1"/>
    </source>
</evidence>
<dbReference type="Pfam" id="PF00149">
    <property type="entry name" value="Metallophos"/>
    <property type="match status" value="1"/>
</dbReference>
<evidence type="ECO:0000313" key="7">
    <source>
        <dbReference type="Proteomes" id="UP001597393"/>
    </source>
</evidence>
<comment type="similarity">
    <text evidence="4">Belongs to the SbcD family.</text>
</comment>
<comment type="caution">
    <text evidence="6">The sequence shown here is derived from an EMBL/GenBank/DDBJ whole genome shotgun (WGS) entry which is preliminary data.</text>
</comment>
<dbReference type="PANTHER" id="PTHR30337:SF0">
    <property type="entry name" value="NUCLEASE SBCCD SUBUNIT D"/>
    <property type="match status" value="1"/>
</dbReference>
<organism evidence="6 7">
    <name type="scientific">Sphingobacterium corticis</name>
    <dbReference type="NCBI Taxonomy" id="1812823"/>
    <lineage>
        <taxon>Bacteria</taxon>
        <taxon>Pseudomonadati</taxon>
        <taxon>Bacteroidota</taxon>
        <taxon>Sphingobacteriia</taxon>
        <taxon>Sphingobacteriales</taxon>
        <taxon>Sphingobacteriaceae</taxon>
        <taxon>Sphingobacterium</taxon>
    </lineage>
</organism>
<dbReference type="InterPro" id="IPR004843">
    <property type="entry name" value="Calcineurin-like_PHP"/>
</dbReference>
<keyword evidence="2 4" id="KW-0378">Hydrolase</keyword>